<dbReference type="Gene3D" id="3.30.420.10">
    <property type="entry name" value="Ribonuclease H-like superfamily/Ribonuclease H"/>
    <property type="match status" value="1"/>
</dbReference>
<dbReference type="GO" id="GO:0003676">
    <property type="term" value="F:nucleic acid binding"/>
    <property type="evidence" value="ECO:0007669"/>
    <property type="project" value="InterPro"/>
</dbReference>
<dbReference type="OrthoDB" id="775972at2759"/>
<accession>A0A9Q1IDE2</accession>
<proteinExistence type="predicted"/>
<comment type="caution">
    <text evidence="3">The sequence shown here is derived from an EMBL/GenBank/DDBJ whole genome shotgun (WGS) entry which is preliminary data.</text>
</comment>
<protein>
    <recommendedName>
        <fullName evidence="1">Gypsy retrotransposon integrase-like protein 1</fullName>
    </recommendedName>
</protein>
<reference evidence="3" key="1">
    <citation type="journal article" date="2023" name="Science">
        <title>Genome structures resolve the early diversification of teleost fishes.</title>
        <authorList>
            <person name="Parey E."/>
            <person name="Louis A."/>
            <person name="Montfort J."/>
            <person name="Bouchez O."/>
            <person name="Roques C."/>
            <person name="Iampietro C."/>
            <person name="Lluch J."/>
            <person name="Castinel A."/>
            <person name="Donnadieu C."/>
            <person name="Desvignes T."/>
            <person name="Floi Bucao C."/>
            <person name="Jouanno E."/>
            <person name="Wen M."/>
            <person name="Mejri S."/>
            <person name="Dirks R."/>
            <person name="Jansen H."/>
            <person name="Henkel C."/>
            <person name="Chen W.J."/>
            <person name="Zahm M."/>
            <person name="Cabau C."/>
            <person name="Klopp C."/>
            <person name="Thompson A.W."/>
            <person name="Robinson-Rechavi M."/>
            <person name="Braasch I."/>
            <person name="Lecointre G."/>
            <person name="Bobe J."/>
            <person name="Postlethwait J.H."/>
            <person name="Berthelot C."/>
            <person name="Roest Crollius H."/>
            <person name="Guiguen Y."/>
        </authorList>
    </citation>
    <scope>NUCLEOTIDE SEQUENCE</scope>
    <source>
        <strain evidence="3">WJC10195</strain>
    </source>
</reference>
<dbReference type="Pfam" id="PF00665">
    <property type="entry name" value="rve"/>
    <property type="match status" value="1"/>
</dbReference>
<dbReference type="EMBL" id="JAINUF010000020">
    <property type="protein sequence ID" value="KAJ8335522.1"/>
    <property type="molecule type" value="Genomic_DNA"/>
</dbReference>
<dbReference type="InterPro" id="IPR050951">
    <property type="entry name" value="Retrovirus_Pol_polyprotein"/>
</dbReference>
<dbReference type="InterPro" id="IPR001584">
    <property type="entry name" value="Integrase_cat-core"/>
</dbReference>
<organism evidence="3 4">
    <name type="scientific">Synaphobranchus kaupii</name>
    <name type="common">Kaup's arrowtooth eel</name>
    <dbReference type="NCBI Taxonomy" id="118154"/>
    <lineage>
        <taxon>Eukaryota</taxon>
        <taxon>Metazoa</taxon>
        <taxon>Chordata</taxon>
        <taxon>Craniata</taxon>
        <taxon>Vertebrata</taxon>
        <taxon>Euteleostomi</taxon>
        <taxon>Actinopterygii</taxon>
        <taxon>Neopterygii</taxon>
        <taxon>Teleostei</taxon>
        <taxon>Anguilliformes</taxon>
        <taxon>Synaphobranchidae</taxon>
        <taxon>Synaphobranchus</taxon>
    </lineage>
</organism>
<dbReference type="AlphaFoldDB" id="A0A9Q1IDE2"/>
<dbReference type="GO" id="GO:0015074">
    <property type="term" value="P:DNA integration"/>
    <property type="evidence" value="ECO:0007669"/>
    <property type="project" value="InterPro"/>
</dbReference>
<feature type="domain" description="Integrase catalytic" evidence="2">
    <location>
        <begin position="219"/>
        <end position="389"/>
    </location>
</feature>
<evidence type="ECO:0000256" key="1">
    <source>
        <dbReference type="ARBA" id="ARBA00039658"/>
    </source>
</evidence>
<evidence type="ECO:0000259" key="2">
    <source>
        <dbReference type="PROSITE" id="PS50994"/>
    </source>
</evidence>
<dbReference type="SUPFAM" id="SSF53098">
    <property type="entry name" value="Ribonuclease H-like"/>
    <property type="match status" value="1"/>
</dbReference>
<sequence length="417" mass="46873">MFGVQRFHKYIYGRKITICTDYKPLLSLFSEGCSAHGVTRSAEVGSDLEGVRIRNGLQGGERPQQRGRFKPTALPAHAPEDRVLMMEEMETTPVTAEQVKALTSKDPVLARVCEHVVRGWPQQTEGDFAPYKVRGAELSVQDGCVLWGARVIIPQPARKIVLEQLHQSHPGVSRMKALARSYIWWPKLDEDIENLVKTCSTCQAHRKTPAAAPLHLWEWPDRPRRRLHIDYAGPFMGKMFLVIIDAHSKWMDVYPVNSATSTTTVDCLRQSFSNQGIPEMVVSDSATCFVSAEAKEFMRNNGIVHMTAAPYHPSSNGLAERAVQMFKEMMKKSAGGSLSAKVSRVLFSYRITPQSTTVLPSWCHHNQRFFLYNHNPVREIPALGQNPKSVPRDSQRILHKYRGTVMPLQVSAVLQGS</sequence>
<dbReference type="InterPro" id="IPR036397">
    <property type="entry name" value="RNaseH_sf"/>
</dbReference>
<gene>
    <name evidence="3" type="ORF">SKAU_G00388640</name>
</gene>
<evidence type="ECO:0000313" key="4">
    <source>
        <dbReference type="Proteomes" id="UP001152622"/>
    </source>
</evidence>
<evidence type="ECO:0000313" key="3">
    <source>
        <dbReference type="EMBL" id="KAJ8335522.1"/>
    </source>
</evidence>
<dbReference type="InterPro" id="IPR041588">
    <property type="entry name" value="Integrase_H2C2"/>
</dbReference>
<dbReference type="PANTHER" id="PTHR37984">
    <property type="entry name" value="PROTEIN CBG26694"/>
    <property type="match status" value="1"/>
</dbReference>
<dbReference type="FunFam" id="1.10.340.70:FF:000003">
    <property type="entry name" value="Protein CBG25708"/>
    <property type="match status" value="1"/>
</dbReference>
<name>A0A9Q1IDE2_SYNKA</name>
<dbReference type="PANTHER" id="PTHR37984:SF13">
    <property type="entry name" value="RIBONUCLEASE H"/>
    <property type="match status" value="1"/>
</dbReference>
<dbReference type="Gene3D" id="1.10.340.70">
    <property type="match status" value="1"/>
</dbReference>
<dbReference type="Pfam" id="PF17921">
    <property type="entry name" value="Integrase_H2C2"/>
    <property type="match status" value="1"/>
</dbReference>
<dbReference type="PROSITE" id="PS50994">
    <property type="entry name" value="INTEGRASE"/>
    <property type="match status" value="1"/>
</dbReference>
<dbReference type="Proteomes" id="UP001152622">
    <property type="component" value="Chromosome 20"/>
</dbReference>
<keyword evidence="4" id="KW-1185">Reference proteome</keyword>
<dbReference type="InterPro" id="IPR012337">
    <property type="entry name" value="RNaseH-like_sf"/>
</dbReference>